<evidence type="ECO:0000256" key="3">
    <source>
        <dbReference type="ARBA" id="ARBA00022729"/>
    </source>
</evidence>
<dbReference type="EMBL" id="AP014608">
    <property type="protein sequence ID" value="BBA17172.1"/>
    <property type="molecule type" value="Genomic_DNA"/>
</dbReference>
<dbReference type="AlphaFoldDB" id="A0A224AJU9"/>
<keyword evidence="8" id="KW-1185">Reference proteome</keyword>
<dbReference type="InterPro" id="IPR038765">
    <property type="entry name" value="Papain-like_cys_pep_sf"/>
</dbReference>
<keyword evidence="3" id="KW-0732">Signal</keyword>
<proteinExistence type="inferred from homology"/>
<gene>
    <name evidence="7" type="ORF">STAT_238</name>
</gene>
<dbReference type="GO" id="GO:0008234">
    <property type="term" value="F:cysteine-type peptidase activity"/>
    <property type="evidence" value="ECO:0007669"/>
    <property type="project" value="UniProtKB-KW"/>
</dbReference>
<dbReference type="PANTHER" id="PTHR47360:SF1">
    <property type="entry name" value="ENDOPEPTIDASE NLPC-RELATED"/>
    <property type="match status" value="1"/>
</dbReference>
<keyword evidence="2" id="KW-0645">Protease</keyword>
<name>A0A224AJU9_9FLAO</name>
<feature type="domain" description="NlpC/P60" evidence="6">
    <location>
        <begin position="1"/>
        <end position="113"/>
    </location>
</feature>
<dbReference type="Proteomes" id="UP000263619">
    <property type="component" value="Chromosome"/>
</dbReference>
<comment type="similarity">
    <text evidence="1">Belongs to the peptidase C40 family.</text>
</comment>
<dbReference type="InterPro" id="IPR052062">
    <property type="entry name" value="Murein_DD/LD_carboxypeptidase"/>
</dbReference>
<dbReference type="PANTHER" id="PTHR47360">
    <property type="entry name" value="MUREIN DD-ENDOPEPTIDASE MEPS/MUREIN LD-CARBOXYPEPTIDASE"/>
    <property type="match status" value="1"/>
</dbReference>
<dbReference type="InterPro" id="IPR000064">
    <property type="entry name" value="NLP_P60_dom"/>
</dbReference>
<dbReference type="Gene3D" id="3.90.1720.10">
    <property type="entry name" value="endopeptidase domain like (from Nostoc punctiforme)"/>
    <property type="match status" value="1"/>
</dbReference>
<dbReference type="PROSITE" id="PS51935">
    <property type="entry name" value="NLPC_P60"/>
    <property type="match status" value="1"/>
</dbReference>
<dbReference type="Pfam" id="PF00877">
    <property type="entry name" value="NLPC_P60"/>
    <property type="match status" value="1"/>
</dbReference>
<evidence type="ECO:0000313" key="7">
    <source>
        <dbReference type="EMBL" id="BBA17172.1"/>
    </source>
</evidence>
<keyword evidence="5" id="KW-0788">Thiol protease</keyword>
<keyword evidence="4" id="KW-0378">Hydrolase</keyword>
<reference evidence="7 8" key="1">
    <citation type="submission" date="2014-06" db="EMBL/GenBank/DDBJ databases">
        <title>Genome sequence of the intracellular symbiont Blattabacterium cuenoti, strain STAT from the wood feeding cockroach Salganea taiwanensis taiwanensis.</title>
        <authorList>
            <person name="Kinjo Y."/>
            <person name="Ohkuma M."/>
            <person name="Tokuda G."/>
        </authorList>
    </citation>
    <scope>NUCLEOTIDE SEQUENCE [LARGE SCALE GENOMIC DNA]</scope>
    <source>
        <strain evidence="7 8">STAT</strain>
    </source>
</reference>
<dbReference type="SUPFAM" id="SSF54001">
    <property type="entry name" value="Cysteine proteinases"/>
    <property type="match status" value="1"/>
</dbReference>
<evidence type="ECO:0000256" key="1">
    <source>
        <dbReference type="ARBA" id="ARBA00007074"/>
    </source>
</evidence>
<evidence type="ECO:0000259" key="6">
    <source>
        <dbReference type="PROSITE" id="PS51935"/>
    </source>
</evidence>
<evidence type="ECO:0000256" key="2">
    <source>
        <dbReference type="ARBA" id="ARBA00022670"/>
    </source>
</evidence>
<evidence type="ECO:0000313" key="8">
    <source>
        <dbReference type="Proteomes" id="UP000263619"/>
    </source>
</evidence>
<dbReference type="OrthoDB" id="9807055at2"/>
<evidence type="ECO:0000256" key="4">
    <source>
        <dbReference type="ARBA" id="ARBA00022801"/>
    </source>
</evidence>
<dbReference type="GO" id="GO:0006508">
    <property type="term" value="P:proteolysis"/>
    <property type="evidence" value="ECO:0007669"/>
    <property type="project" value="UniProtKB-KW"/>
</dbReference>
<protein>
    <submittedName>
        <fullName evidence="7">NLP/P60 family protein</fullName>
    </submittedName>
</protein>
<organism evidence="7 8">
    <name type="scientific">Blattabacterium cuenoti STAT</name>
    <dbReference type="NCBI Taxonomy" id="1457030"/>
    <lineage>
        <taxon>Bacteria</taxon>
        <taxon>Pseudomonadati</taxon>
        <taxon>Bacteroidota</taxon>
        <taxon>Flavobacteriia</taxon>
        <taxon>Flavobacteriales</taxon>
        <taxon>Blattabacteriaceae</taxon>
        <taxon>Blattabacterium</taxon>
    </lineage>
</organism>
<evidence type="ECO:0000256" key="5">
    <source>
        <dbReference type="ARBA" id="ARBA00022807"/>
    </source>
</evidence>
<sequence length="117" mass="13378">MFIPYRYGGNAKSGIDCSAFIKNVFASYQIFLPRISYNQAKKGAFIPKNKIKKGDLLFFSTGISKKINHVGMVTHTNNKNIFFIHASTSNGVIISQLYQKYWSHRFIMARRILFSSS</sequence>
<accession>A0A224AJU9</accession>
<dbReference type="RefSeq" id="WP_119305451.1">
    <property type="nucleotide sequence ID" value="NZ_AP014608.1"/>
</dbReference>